<dbReference type="PANTHER" id="PTHR30204:SF97">
    <property type="entry name" value="MERR FAMILY REGULATORY PROTEIN"/>
    <property type="match status" value="1"/>
</dbReference>
<dbReference type="InterPro" id="IPR029442">
    <property type="entry name" value="GyrI-like"/>
</dbReference>
<protein>
    <submittedName>
        <fullName evidence="3">Transcriptional regulator, effector binding domain protein</fullName>
    </submittedName>
</protein>
<dbReference type="SUPFAM" id="SSF55136">
    <property type="entry name" value="Probable bacterial effector-binding domain"/>
    <property type="match status" value="1"/>
</dbReference>
<organism evidence="3 4">
    <name type="scientific">[Clostridium] hylemonae DSM 15053</name>
    <dbReference type="NCBI Taxonomy" id="553973"/>
    <lineage>
        <taxon>Bacteria</taxon>
        <taxon>Bacillati</taxon>
        <taxon>Bacillota</taxon>
        <taxon>Clostridia</taxon>
        <taxon>Lachnospirales</taxon>
        <taxon>Lachnospiraceae</taxon>
    </lineage>
</organism>
<gene>
    <name evidence="3" type="ORF">CLOHYLEM_04294</name>
</gene>
<name>C0BWW0_9FIRM</name>
<dbReference type="RefSeq" id="WP_006441628.1">
    <property type="nucleotide sequence ID" value="NZ_CP036524.1"/>
</dbReference>
<evidence type="ECO:0000313" key="4">
    <source>
        <dbReference type="Proteomes" id="UP000004893"/>
    </source>
</evidence>
<dbReference type="Pfam" id="PF13411">
    <property type="entry name" value="MerR_1"/>
    <property type="match status" value="1"/>
</dbReference>
<accession>C0BWW0</accession>
<dbReference type="Pfam" id="PF06445">
    <property type="entry name" value="GyrI-like"/>
    <property type="match status" value="1"/>
</dbReference>
<reference evidence="3" key="1">
    <citation type="submission" date="2009-02" db="EMBL/GenBank/DDBJ databases">
        <authorList>
            <person name="Fulton L."/>
            <person name="Clifton S."/>
            <person name="Fulton B."/>
            <person name="Xu J."/>
            <person name="Minx P."/>
            <person name="Pepin K.H."/>
            <person name="Johnson M."/>
            <person name="Bhonagiri V."/>
            <person name="Nash W.E."/>
            <person name="Mardis E.R."/>
            <person name="Wilson R.K."/>
        </authorList>
    </citation>
    <scope>NUCLEOTIDE SEQUENCE [LARGE SCALE GENOMIC DNA]</scope>
    <source>
        <strain evidence="3">DSM 15053</strain>
    </source>
</reference>
<dbReference type="PANTHER" id="PTHR30204">
    <property type="entry name" value="REDOX-CYCLING DRUG-SENSING TRANSCRIPTIONAL ACTIVATOR SOXR"/>
    <property type="match status" value="1"/>
</dbReference>
<dbReference type="Gene3D" id="1.10.1660.10">
    <property type="match status" value="1"/>
</dbReference>
<dbReference type="PROSITE" id="PS00552">
    <property type="entry name" value="HTH_MERR_1"/>
    <property type="match status" value="1"/>
</dbReference>
<dbReference type="InterPro" id="IPR000551">
    <property type="entry name" value="MerR-type_HTH_dom"/>
</dbReference>
<dbReference type="SMART" id="SM00871">
    <property type="entry name" value="AraC_E_bind"/>
    <property type="match status" value="1"/>
</dbReference>
<evidence type="ECO:0000256" key="1">
    <source>
        <dbReference type="ARBA" id="ARBA00023125"/>
    </source>
</evidence>
<proteinExistence type="predicted"/>
<keyword evidence="1" id="KW-0238">DNA-binding</keyword>
<dbReference type="InterPro" id="IPR010499">
    <property type="entry name" value="AraC_E-bd"/>
</dbReference>
<dbReference type="Gene3D" id="3.20.80.10">
    <property type="entry name" value="Regulatory factor, effector binding domain"/>
    <property type="match status" value="1"/>
</dbReference>
<dbReference type="GO" id="GO:0003677">
    <property type="term" value="F:DNA binding"/>
    <property type="evidence" value="ECO:0007669"/>
    <property type="project" value="UniProtKB-KW"/>
</dbReference>
<dbReference type="InterPro" id="IPR009061">
    <property type="entry name" value="DNA-bd_dom_put_sf"/>
</dbReference>
<dbReference type="SMART" id="SM00422">
    <property type="entry name" value="HTH_MERR"/>
    <property type="match status" value="1"/>
</dbReference>
<dbReference type="AlphaFoldDB" id="C0BWW0"/>
<reference evidence="3" key="2">
    <citation type="submission" date="2013-06" db="EMBL/GenBank/DDBJ databases">
        <title>Draft genome sequence of Clostridium hylemonae (DSM 15053).</title>
        <authorList>
            <person name="Sudarsanam P."/>
            <person name="Ley R."/>
            <person name="Guruge J."/>
            <person name="Turnbaugh P.J."/>
            <person name="Mahowald M."/>
            <person name="Liep D."/>
            <person name="Gordon J."/>
        </authorList>
    </citation>
    <scope>NUCLEOTIDE SEQUENCE</scope>
    <source>
        <strain evidence="3">DSM 15053</strain>
    </source>
</reference>
<dbReference type="InterPro" id="IPR047057">
    <property type="entry name" value="MerR_fam"/>
</dbReference>
<sequence length="277" mass="31906">MFRIGEFSKLTQVSVRMLRYYDDAGLLKPERTDPQTGYRMYSAAQIPVLNRIIYLRDSGFGVAEIMEAVNSGDDKFIIRQLDKKYGEITGRIEEEQMRLERIKLAREELSYGGRMHYNVSIKSIPPCSVLSLRKVIPTYYAEGELWEELSVFAKSHKITVSEETFSIYHDTEYKERDVDVEICAPVDKPGRGTGAFSFRTVEEVPYMACTMVYGAFSNIAGAYAALAEWLQQNRLYRMTGQSRQIVHRGPWNEEIEEKYLTEIQIPCLTLTRCQGPE</sequence>
<dbReference type="eggNOG" id="COG0789">
    <property type="taxonomic scope" value="Bacteria"/>
</dbReference>
<dbReference type="CDD" id="cd01107">
    <property type="entry name" value="HTH_BmrR"/>
    <property type="match status" value="1"/>
</dbReference>
<evidence type="ECO:0000313" key="3">
    <source>
        <dbReference type="EMBL" id="EEG75558.1"/>
    </source>
</evidence>
<evidence type="ECO:0000259" key="2">
    <source>
        <dbReference type="PROSITE" id="PS50937"/>
    </source>
</evidence>
<dbReference type="GO" id="GO:0003700">
    <property type="term" value="F:DNA-binding transcription factor activity"/>
    <property type="evidence" value="ECO:0007669"/>
    <property type="project" value="InterPro"/>
</dbReference>
<dbReference type="Proteomes" id="UP000004893">
    <property type="component" value="Unassembled WGS sequence"/>
</dbReference>
<dbReference type="SUPFAM" id="SSF46955">
    <property type="entry name" value="Putative DNA-binding domain"/>
    <property type="match status" value="1"/>
</dbReference>
<comment type="caution">
    <text evidence="3">The sequence shown here is derived from an EMBL/GenBank/DDBJ whole genome shotgun (WGS) entry which is preliminary data.</text>
</comment>
<dbReference type="PROSITE" id="PS50937">
    <property type="entry name" value="HTH_MERR_2"/>
    <property type="match status" value="1"/>
</dbReference>
<dbReference type="InterPro" id="IPR011256">
    <property type="entry name" value="Reg_factor_effector_dom_sf"/>
</dbReference>
<dbReference type="STRING" id="553973.CLOHYLEM_04294"/>
<dbReference type="HOGENOM" id="CLU_065103_2_2_9"/>
<dbReference type="EMBL" id="ABYI02000007">
    <property type="protein sequence ID" value="EEG75558.1"/>
    <property type="molecule type" value="Genomic_DNA"/>
</dbReference>
<keyword evidence="4" id="KW-1185">Reference proteome</keyword>
<dbReference type="OrthoDB" id="9773308at2"/>
<feature type="domain" description="HTH merR-type" evidence="2">
    <location>
        <begin position="1"/>
        <end position="71"/>
    </location>
</feature>